<proteinExistence type="predicted"/>
<gene>
    <name evidence="2" type="ORF">HETIRDRAFT_468790</name>
</gene>
<feature type="domain" description="F-box" evidence="1">
    <location>
        <begin position="60"/>
        <end position="116"/>
    </location>
</feature>
<dbReference type="InParanoid" id="W4KME1"/>
<organism evidence="2 3">
    <name type="scientific">Heterobasidion irregulare (strain TC 32-1)</name>
    <dbReference type="NCBI Taxonomy" id="747525"/>
    <lineage>
        <taxon>Eukaryota</taxon>
        <taxon>Fungi</taxon>
        <taxon>Dikarya</taxon>
        <taxon>Basidiomycota</taxon>
        <taxon>Agaricomycotina</taxon>
        <taxon>Agaricomycetes</taxon>
        <taxon>Russulales</taxon>
        <taxon>Bondarzewiaceae</taxon>
        <taxon>Heterobasidion</taxon>
        <taxon>Heterobasidion annosum species complex</taxon>
    </lineage>
</organism>
<accession>W4KME1</accession>
<reference evidence="2 3" key="1">
    <citation type="journal article" date="2012" name="New Phytol.">
        <title>Insight into trade-off between wood decay and parasitism from the genome of a fungal forest pathogen.</title>
        <authorList>
            <person name="Olson A."/>
            <person name="Aerts A."/>
            <person name="Asiegbu F."/>
            <person name="Belbahri L."/>
            <person name="Bouzid O."/>
            <person name="Broberg A."/>
            <person name="Canback B."/>
            <person name="Coutinho P.M."/>
            <person name="Cullen D."/>
            <person name="Dalman K."/>
            <person name="Deflorio G."/>
            <person name="van Diepen L.T."/>
            <person name="Dunand C."/>
            <person name="Duplessis S."/>
            <person name="Durling M."/>
            <person name="Gonthier P."/>
            <person name="Grimwood J."/>
            <person name="Fossdal C.G."/>
            <person name="Hansson D."/>
            <person name="Henrissat B."/>
            <person name="Hietala A."/>
            <person name="Himmelstrand K."/>
            <person name="Hoffmeister D."/>
            <person name="Hogberg N."/>
            <person name="James T.Y."/>
            <person name="Karlsson M."/>
            <person name="Kohler A."/>
            <person name="Kues U."/>
            <person name="Lee Y.H."/>
            <person name="Lin Y.C."/>
            <person name="Lind M."/>
            <person name="Lindquist E."/>
            <person name="Lombard V."/>
            <person name="Lucas S."/>
            <person name="Lunden K."/>
            <person name="Morin E."/>
            <person name="Murat C."/>
            <person name="Park J."/>
            <person name="Raffaello T."/>
            <person name="Rouze P."/>
            <person name="Salamov A."/>
            <person name="Schmutz J."/>
            <person name="Solheim H."/>
            <person name="Stahlberg J."/>
            <person name="Velez H."/>
            <person name="de Vries R.P."/>
            <person name="Wiebenga A."/>
            <person name="Woodward S."/>
            <person name="Yakovlev I."/>
            <person name="Garbelotto M."/>
            <person name="Martin F."/>
            <person name="Grigoriev I.V."/>
            <person name="Stenlid J."/>
        </authorList>
    </citation>
    <scope>NUCLEOTIDE SEQUENCE [LARGE SCALE GENOMIC DNA]</scope>
    <source>
        <strain evidence="2 3">TC 32-1</strain>
    </source>
</reference>
<dbReference type="OrthoDB" id="3226575at2759"/>
<evidence type="ECO:0000259" key="1">
    <source>
        <dbReference type="PROSITE" id="PS50181"/>
    </source>
</evidence>
<evidence type="ECO:0000313" key="2">
    <source>
        <dbReference type="EMBL" id="ETW87008.1"/>
    </source>
</evidence>
<dbReference type="InterPro" id="IPR001810">
    <property type="entry name" value="F-box_dom"/>
</dbReference>
<evidence type="ECO:0000313" key="3">
    <source>
        <dbReference type="Proteomes" id="UP000030671"/>
    </source>
</evidence>
<dbReference type="RefSeq" id="XP_009540962.1">
    <property type="nucleotide sequence ID" value="XM_009542667.1"/>
</dbReference>
<dbReference type="Pfam" id="PF12937">
    <property type="entry name" value="F-box-like"/>
    <property type="match status" value="1"/>
</dbReference>
<dbReference type="KEGG" id="hir:HETIRDRAFT_468790"/>
<dbReference type="EMBL" id="KI925454">
    <property type="protein sequence ID" value="ETW87008.1"/>
    <property type="molecule type" value="Genomic_DNA"/>
</dbReference>
<dbReference type="PROSITE" id="PS50181">
    <property type="entry name" value="FBOX"/>
    <property type="match status" value="1"/>
</dbReference>
<dbReference type="GeneID" id="20677252"/>
<dbReference type="AlphaFoldDB" id="W4KME1"/>
<dbReference type="STRING" id="747525.W4KME1"/>
<dbReference type="SUPFAM" id="SSF52047">
    <property type="entry name" value="RNI-like"/>
    <property type="match status" value="1"/>
</dbReference>
<dbReference type="HOGENOM" id="CLU_020637_0_0_1"/>
<dbReference type="eggNOG" id="ENOG502SJ3W">
    <property type="taxonomic scope" value="Eukaryota"/>
</dbReference>
<dbReference type="SUPFAM" id="SSF81383">
    <property type="entry name" value="F-box domain"/>
    <property type="match status" value="1"/>
</dbReference>
<dbReference type="InterPro" id="IPR036047">
    <property type="entry name" value="F-box-like_dom_sf"/>
</dbReference>
<dbReference type="Proteomes" id="UP000030671">
    <property type="component" value="Unassembled WGS sequence"/>
</dbReference>
<keyword evidence="3" id="KW-1185">Reference proteome</keyword>
<protein>
    <recommendedName>
        <fullName evidence="1">F-box domain-containing protein</fullName>
    </recommendedName>
</protein>
<sequence>MTEPIPHNVGIRRQHFLDEQKRYAALIEYIISNWATVRSSRTTEQLADAKWRYRATTFHLFRFKDLPVEIITNIFRFVSWMTRNAQEGVKRRLQLTWVCRQWRQLAIADQALWSAIWVEDAAPFLRSLMFFDRAGTSLLDLRLGESMAYMESFDVSLKLTGSQMEQLMDVVITKAEQIRTLVIVVQSWPPVFVALDRLHRAGHRMLNLERLEIHRFGSEYIWLGPGYSRQDYLQAMSVCGGMAPSLRRVCFSGVDVEWEGSPLTNLTTLDLCGLPPWVQPSLKRFREILISSPNLRKLVLDRAGPRLSQDSNYSLDPSYPPIVLPNLNVFVLGSLPSLYAISLLKIFEAPNTKDLTLMNMSMEDYGGFIRTLEGKFPLVQILTLYALEVTPSPSNKGVVSRWLISMPWVKLLRLSQLKQFVSESLFDDARRYHPQGSIAEWPIERAADSRMLVFPRLKTVEYVKMETRRVVDYARYRANFGQTLNRIYVTIDWIQTLSPAEKDLLLALGSVWVSNDGGNSEEEQELWRQNGIYDLVYNNN</sequence>
<name>W4KME1_HETIT</name>
<dbReference type="Gene3D" id="1.20.1280.50">
    <property type="match status" value="1"/>
</dbReference>